<proteinExistence type="predicted"/>
<evidence type="ECO:0000313" key="1">
    <source>
        <dbReference type="EMBL" id="JAH69717.1"/>
    </source>
</evidence>
<accession>A0A0E9UV67</accession>
<organism evidence="1">
    <name type="scientific">Anguilla anguilla</name>
    <name type="common">European freshwater eel</name>
    <name type="synonym">Muraena anguilla</name>
    <dbReference type="NCBI Taxonomy" id="7936"/>
    <lineage>
        <taxon>Eukaryota</taxon>
        <taxon>Metazoa</taxon>
        <taxon>Chordata</taxon>
        <taxon>Craniata</taxon>
        <taxon>Vertebrata</taxon>
        <taxon>Euteleostomi</taxon>
        <taxon>Actinopterygii</taxon>
        <taxon>Neopterygii</taxon>
        <taxon>Teleostei</taxon>
        <taxon>Anguilliformes</taxon>
        <taxon>Anguillidae</taxon>
        <taxon>Anguilla</taxon>
    </lineage>
</organism>
<dbReference type="AlphaFoldDB" id="A0A0E9UV67"/>
<reference evidence="1" key="1">
    <citation type="submission" date="2014-11" db="EMBL/GenBank/DDBJ databases">
        <authorList>
            <person name="Amaro Gonzalez C."/>
        </authorList>
    </citation>
    <scope>NUCLEOTIDE SEQUENCE</scope>
</reference>
<sequence>MAWRESHIVLWLTRYCGHLRG</sequence>
<reference evidence="1" key="2">
    <citation type="journal article" date="2015" name="Fish Shellfish Immunol.">
        <title>Early steps in the European eel (Anguilla anguilla)-Vibrio vulnificus interaction in the gills: Role of the RtxA13 toxin.</title>
        <authorList>
            <person name="Callol A."/>
            <person name="Pajuelo D."/>
            <person name="Ebbesson L."/>
            <person name="Teles M."/>
            <person name="MacKenzie S."/>
            <person name="Amaro C."/>
        </authorList>
    </citation>
    <scope>NUCLEOTIDE SEQUENCE</scope>
</reference>
<protein>
    <submittedName>
        <fullName evidence="1">Uncharacterized protein</fullName>
    </submittedName>
</protein>
<dbReference type="EMBL" id="GBXM01038860">
    <property type="protein sequence ID" value="JAH69717.1"/>
    <property type="molecule type" value="Transcribed_RNA"/>
</dbReference>
<name>A0A0E9UV67_ANGAN</name>